<dbReference type="OrthoDB" id="6629724at2"/>
<dbReference type="PANTHER" id="PTHR12110">
    <property type="entry name" value="HYDROXYPYRUVATE ISOMERASE"/>
    <property type="match status" value="1"/>
</dbReference>
<proteinExistence type="predicted"/>
<dbReference type="InterPro" id="IPR013022">
    <property type="entry name" value="Xyl_isomerase-like_TIM-brl"/>
</dbReference>
<dbReference type="Proteomes" id="UP000287352">
    <property type="component" value="Unassembled WGS sequence"/>
</dbReference>
<evidence type="ECO:0000313" key="3">
    <source>
        <dbReference type="Proteomes" id="UP000287352"/>
    </source>
</evidence>
<dbReference type="Pfam" id="PF01261">
    <property type="entry name" value="AP_endonuc_2"/>
    <property type="match status" value="1"/>
</dbReference>
<name>A0A402A7Q5_9CHLR</name>
<dbReference type="SUPFAM" id="SSF51658">
    <property type="entry name" value="Xylose isomerase-like"/>
    <property type="match status" value="1"/>
</dbReference>
<dbReference type="Gene3D" id="3.20.20.150">
    <property type="entry name" value="Divalent-metal-dependent TIM barrel enzymes"/>
    <property type="match status" value="1"/>
</dbReference>
<dbReference type="PANTHER" id="PTHR12110:SF21">
    <property type="entry name" value="XYLOSE ISOMERASE-LIKE TIM BARREL DOMAIN-CONTAINING PROTEIN"/>
    <property type="match status" value="1"/>
</dbReference>
<feature type="domain" description="Xylose isomerase-like TIM barrel" evidence="1">
    <location>
        <begin position="23"/>
        <end position="260"/>
    </location>
</feature>
<evidence type="ECO:0000313" key="2">
    <source>
        <dbReference type="EMBL" id="GCE15182.1"/>
    </source>
</evidence>
<reference evidence="3" key="1">
    <citation type="submission" date="2018-12" db="EMBL/GenBank/DDBJ databases">
        <title>Tengunoibacter tsumagoiensis gen. nov., sp. nov., Dictyobacter kobayashii sp. nov., D. alpinus sp. nov., and D. joshuensis sp. nov. and description of Dictyobacteraceae fam. nov. within the order Ktedonobacterales isolated from Tengu-no-mugimeshi.</title>
        <authorList>
            <person name="Wang C.M."/>
            <person name="Zheng Y."/>
            <person name="Sakai Y."/>
            <person name="Toyoda A."/>
            <person name="Minakuchi Y."/>
            <person name="Abe K."/>
            <person name="Yokota A."/>
            <person name="Yabe S."/>
        </authorList>
    </citation>
    <scope>NUCLEOTIDE SEQUENCE [LARGE SCALE GENOMIC DNA]</scope>
    <source>
        <strain evidence="3">Uno3</strain>
    </source>
</reference>
<keyword evidence="3" id="KW-1185">Reference proteome</keyword>
<keyword evidence="2" id="KW-0413">Isomerase</keyword>
<dbReference type="GO" id="GO:0016853">
    <property type="term" value="F:isomerase activity"/>
    <property type="evidence" value="ECO:0007669"/>
    <property type="project" value="UniProtKB-KW"/>
</dbReference>
<dbReference type="InterPro" id="IPR036237">
    <property type="entry name" value="Xyl_isomerase-like_sf"/>
</dbReference>
<dbReference type="RefSeq" id="WP_126582676.1">
    <property type="nucleotide sequence ID" value="NZ_BIFR01000002.1"/>
</dbReference>
<dbReference type="EMBL" id="BIFR01000002">
    <property type="protein sequence ID" value="GCE15182.1"/>
    <property type="molecule type" value="Genomic_DNA"/>
</dbReference>
<sequence length="278" mass="30801">MTPAWPRLGVFSYDYPDVESLIAACHHSGLTTVQLANTLLDDCLAHPEHSATLRATLEAQGISIVGLAAYRNLVAPDQAKRRSSIDYIKRCLQVAPLLGTPVVATETGTLHAENDWIASPENQSAAAWETLYQTLNELVPVAQQHGSILALEGFVNNVIGSYDRMEIMLERIASPHLQMVLDPYNYLTHAMLPESTQRAEEFFQRFEDRFVIAHLKDVSAEGAEVDTPEFGLGVFPQEPYIDFLRTRRPDLPLILEHLPGEHIPAAVTRLQAIIASLA</sequence>
<organism evidence="2 3">
    <name type="scientific">Tengunoibacter tsumagoiensis</name>
    <dbReference type="NCBI Taxonomy" id="2014871"/>
    <lineage>
        <taxon>Bacteria</taxon>
        <taxon>Bacillati</taxon>
        <taxon>Chloroflexota</taxon>
        <taxon>Ktedonobacteria</taxon>
        <taxon>Ktedonobacterales</taxon>
        <taxon>Dictyobacteraceae</taxon>
        <taxon>Tengunoibacter</taxon>
    </lineage>
</organism>
<dbReference type="AlphaFoldDB" id="A0A402A7Q5"/>
<comment type="caution">
    <text evidence="2">The sequence shown here is derived from an EMBL/GenBank/DDBJ whole genome shotgun (WGS) entry which is preliminary data.</text>
</comment>
<dbReference type="InterPro" id="IPR050312">
    <property type="entry name" value="IolE/XylAMocC-like"/>
</dbReference>
<evidence type="ECO:0000259" key="1">
    <source>
        <dbReference type="Pfam" id="PF01261"/>
    </source>
</evidence>
<accession>A0A402A7Q5</accession>
<protein>
    <submittedName>
        <fullName evidence="2">Xylose isomerase</fullName>
    </submittedName>
</protein>
<gene>
    <name evidence="2" type="ORF">KTT_50410</name>
</gene>